<dbReference type="Pfam" id="PF07992">
    <property type="entry name" value="Pyr_redox_2"/>
    <property type="match status" value="1"/>
</dbReference>
<dbReference type="GO" id="GO:0016174">
    <property type="term" value="F:NAD(P)H oxidase H2O2-forming activity"/>
    <property type="evidence" value="ECO:0007669"/>
    <property type="project" value="TreeGrafter"/>
</dbReference>
<dbReference type="FunFam" id="3.30.390.30:FF:000007">
    <property type="entry name" value="Putative apoptosis-inducing factor 1, mitochondrial"/>
    <property type="match status" value="1"/>
</dbReference>
<keyword evidence="10" id="KW-0285">Flavoprotein</keyword>
<dbReference type="PANTHER" id="PTHR43557">
    <property type="entry name" value="APOPTOSIS-INDUCING FACTOR 1"/>
    <property type="match status" value="1"/>
</dbReference>
<dbReference type="SUPFAM" id="SSF55424">
    <property type="entry name" value="FAD/NAD-linked reductases, dimerisation (C-terminal) domain"/>
    <property type="match status" value="1"/>
</dbReference>
<feature type="domain" description="FAD/NAD(P)-binding" evidence="30">
    <location>
        <begin position="168"/>
        <end position="494"/>
    </location>
</feature>
<keyword evidence="29" id="KW-0812">Transmembrane</keyword>
<reference evidence="32" key="2">
    <citation type="submission" date="2016-05" db="EMBL/GenBank/DDBJ databases">
        <authorList>
            <person name="Lavstsen T."/>
            <person name="Jespersen J.S."/>
        </authorList>
    </citation>
    <scope>NUCLEOTIDE SEQUENCE</scope>
    <source>
        <tissue evidence="32">Brain</tissue>
    </source>
</reference>
<dbReference type="GO" id="GO:0033108">
    <property type="term" value="P:mitochondrial respiratory chain complex assembly"/>
    <property type="evidence" value="ECO:0007669"/>
    <property type="project" value="TreeGrafter"/>
</dbReference>
<comment type="similarity">
    <text evidence="6">Belongs to the FAD-dependent oxidoreductase family.</text>
</comment>
<dbReference type="GO" id="GO:0005758">
    <property type="term" value="C:mitochondrial intermembrane space"/>
    <property type="evidence" value="ECO:0007669"/>
    <property type="project" value="UniProtKB-SubCell"/>
</dbReference>
<dbReference type="GO" id="GO:0003677">
    <property type="term" value="F:DNA binding"/>
    <property type="evidence" value="ECO:0007669"/>
    <property type="project" value="UniProtKB-KW"/>
</dbReference>
<keyword evidence="15" id="KW-0809">Transit peptide</keyword>
<evidence type="ECO:0000256" key="20">
    <source>
        <dbReference type="ARBA" id="ARBA00023128"/>
    </source>
</evidence>
<dbReference type="Gene3D" id="3.50.50.60">
    <property type="entry name" value="FAD/NAD(P)-binding domain"/>
    <property type="match status" value="2"/>
</dbReference>
<evidence type="ECO:0000256" key="1">
    <source>
        <dbReference type="ARBA" id="ARBA00001974"/>
    </source>
</evidence>
<evidence type="ECO:0000256" key="9">
    <source>
        <dbReference type="ARBA" id="ARBA00022553"/>
    </source>
</evidence>
<dbReference type="GeneID" id="107386580"/>
<feature type="compositionally biased region" description="Low complexity" evidence="28">
    <location>
        <begin position="571"/>
        <end position="580"/>
    </location>
</feature>
<evidence type="ECO:0000256" key="13">
    <source>
        <dbReference type="ARBA" id="ARBA00022827"/>
    </source>
</evidence>
<evidence type="ECO:0000259" key="30">
    <source>
        <dbReference type="Pfam" id="PF07992"/>
    </source>
</evidence>
<evidence type="ECO:0000256" key="8">
    <source>
        <dbReference type="ARBA" id="ARBA00022499"/>
    </source>
</evidence>
<dbReference type="PANTHER" id="PTHR43557:SF4">
    <property type="entry name" value="APOPTOSIS-INDUCING FACTOR 1, MITOCHONDRIAL"/>
    <property type="match status" value="1"/>
</dbReference>
<comment type="subcellular location">
    <subcellularLocation>
        <location evidence="4">Cytoplasm</location>
        <location evidence="4">Perinuclear region</location>
    </subcellularLocation>
    <subcellularLocation>
        <location evidence="3">Mitochondrion inner membrane</location>
    </subcellularLocation>
    <subcellularLocation>
        <location evidence="5">Mitochondrion intermembrane space</location>
    </subcellularLocation>
    <subcellularLocation>
        <location evidence="2">Nucleus</location>
    </subcellularLocation>
</comment>
<keyword evidence="22" id="KW-0539">Nucleus</keyword>
<comment type="subunit">
    <text evidence="25">Monomer (oxidized form). Homodimer (reduced form). Upon reduction with NADH, undergoes dimerization and forms tight, long-lived FADH2-NAD charge transfer complexes (CTC) resistant to oxidation. Also dimerizes with isoform 3 preventing its release from mitochondria. Interacts with XIAP/BIRC4. Interacts (via N-terminus) with EIF3G (via C-terminus). Interacts with PRELID1. Interacts with CHCHD4; the interaction increases in presence of NADH. Interacts with processed form of PARP1 (Poly [ADP-ribose] polymerase 1, processed C-terminus); interaction is mediated with poly-ADP-ribose chains attached to PARP1, promoting translocation into the nucleus.</text>
</comment>
<keyword evidence="13" id="KW-0274">FAD</keyword>
<evidence type="ECO:0000256" key="7">
    <source>
        <dbReference type="ARBA" id="ARBA00022490"/>
    </source>
</evidence>
<dbReference type="PRINTS" id="PR00411">
    <property type="entry name" value="PNDRDTASEI"/>
</dbReference>
<evidence type="ECO:0000256" key="19">
    <source>
        <dbReference type="ARBA" id="ARBA00023125"/>
    </source>
</evidence>
<keyword evidence="12" id="KW-0999">Mitochondrion inner membrane</keyword>
<evidence type="ECO:0000256" key="10">
    <source>
        <dbReference type="ARBA" id="ARBA00022630"/>
    </source>
</evidence>
<feature type="transmembrane region" description="Helical" evidence="29">
    <location>
        <begin position="59"/>
        <end position="78"/>
    </location>
</feature>
<comment type="cofactor">
    <cofactor evidence="1">
        <name>FAD</name>
        <dbReference type="ChEBI" id="CHEBI:57692"/>
    </cofactor>
</comment>
<keyword evidence="29" id="KW-1133">Transmembrane helix</keyword>
<dbReference type="PRINTS" id="PR00368">
    <property type="entry name" value="FADPNR"/>
</dbReference>
<accession>A0A1A8ABQ1</accession>
<evidence type="ECO:0000256" key="14">
    <source>
        <dbReference type="ARBA" id="ARBA00022843"/>
    </source>
</evidence>
<keyword evidence="16" id="KW-0007">Acetylation</keyword>
<evidence type="ECO:0000256" key="28">
    <source>
        <dbReference type="SAM" id="MobiDB-lite"/>
    </source>
</evidence>
<proteinExistence type="inferred from homology"/>
<dbReference type="KEGG" id="nfu:107386580"/>
<reference evidence="32" key="3">
    <citation type="submission" date="2016-06" db="EMBL/GenBank/DDBJ databases">
        <title>The genome of a short-lived fish provides insights into sex chromosome evolution and the genetic control of aging.</title>
        <authorList>
            <person name="Reichwald K."/>
            <person name="Felder M."/>
            <person name="Petzold A."/>
            <person name="Koch P."/>
            <person name="Groth M."/>
            <person name="Platzer M."/>
        </authorList>
    </citation>
    <scope>NUCLEOTIDE SEQUENCE</scope>
    <source>
        <tissue evidence="32">Brain</tissue>
    </source>
</reference>
<dbReference type="SUPFAM" id="SSF51905">
    <property type="entry name" value="FAD/NAD(P)-binding domain"/>
    <property type="match status" value="2"/>
</dbReference>
<keyword evidence="11" id="KW-0053">Apoptosis</keyword>
<evidence type="ECO:0000256" key="22">
    <source>
        <dbReference type="ARBA" id="ARBA00023242"/>
    </source>
</evidence>
<evidence type="ECO:0000256" key="6">
    <source>
        <dbReference type="ARBA" id="ARBA00006442"/>
    </source>
</evidence>
<dbReference type="CTD" id="9131"/>
<keyword evidence="20" id="KW-0496">Mitochondrion</keyword>
<evidence type="ECO:0000313" key="32">
    <source>
        <dbReference type="EMBL" id="SBP52118.1"/>
    </source>
</evidence>
<name>A0A1A8ABQ1_NOTFU</name>
<protein>
    <recommendedName>
        <fullName evidence="26">Apoptosis-inducing factor 1, mitochondrial</fullName>
    </recommendedName>
    <alternativeName>
        <fullName evidence="27">Programmed cell death protein 8</fullName>
    </alternativeName>
</protein>
<evidence type="ECO:0000256" key="2">
    <source>
        <dbReference type="ARBA" id="ARBA00004123"/>
    </source>
</evidence>
<evidence type="ECO:0000256" key="5">
    <source>
        <dbReference type="ARBA" id="ARBA00004569"/>
    </source>
</evidence>
<feature type="domain" description="Mitochondrial apoptosis-inducing factor C-terminal" evidence="31">
    <location>
        <begin position="498"/>
        <end position="624"/>
    </location>
</feature>
<feature type="compositionally biased region" description="Low complexity" evidence="28">
    <location>
        <begin position="106"/>
        <end position="128"/>
    </location>
</feature>
<evidence type="ECO:0000256" key="27">
    <source>
        <dbReference type="ARBA" id="ARBA00078456"/>
    </source>
</evidence>
<dbReference type="Gene3D" id="3.30.390.30">
    <property type="match status" value="1"/>
</dbReference>
<evidence type="ECO:0000256" key="16">
    <source>
        <dbReference type="ARBA" id="ARBA00022990"/>
    </source>
</evidence>
<evidence type="ECO:0000256" key="23">
    <source>
        <dbReference type="ARBA" id="ARBA00047786"/>
    </source>
</evidence>
<dbReference type="GO" id="GO:0005743">
    <property type="term" value="C:mitochondrial inner membrane"/>
    <property type="evidence" value="ECO:0007669"/>
    <property type="project" value="UniProtKB-SubCell"/>
</dbReference>
<evidence type="ECO:0000259" key="31">
    <source>
        <dbReference type="Pfam" id="PF14721"/>
    </source>
</evidence>
<keyword evidence="14" id="KW-0832">Ubl conjugation</keyword>
<organism evidence="32">
    <name type="scientific">Nothobranchius furzeri</name>
    <name type="common">Turquoise killifish</name>
    <dbReference type="NCBI Taxonomy" id="105023"/>
    <lineage>
        <taxon>Eukaryota</taxon>
        <taxon>Metazoa</taxon>
        <taxon>Chordata</taxon>
        <taxon>Craniata</taxon>
        <taxon>Vertebrata</taxon>
        <taxon>Euteleostomi</taxon>
        <taxon>Actinopterygii</taxon>
        <taxon>Neopterygii</taxon>
        <taxon>Teleostei</taxon>
        <taxon>Neoteleostei</taxon>
        <taxon>Acanthomorphata</taxon>
        <taxon>Ovalentaria</taxon>
        <taxon>Atherinomorphae</taxon>
        <taxon>Cyprinodontiformes</taxon>
        <taxon>Nothobranchiidae</taxon>
        <taxon>Nothobranchius</taxon>
    </lineage>
</organism>
<dbReference type="EMBL" id="HADY01013633">
    <property type="protein sequence ID" value="SBP52118.1"/>
    <property type="molecule type" value="Transcribed_RNA"/>
</dbReference>
<dbReference type="GeneTree" id="ENSGT00940000156455"/>
<dbReference type="AlphaFoldDB" id="A0A1A8ABQ1"/>
<reference evidence="33" key="4">
    <citation type="submission" date="2025-05" db="UniProtKB">
        <authorList>
            <consortium name="Ensembl"/>
        </authorList>
    </citation>
    <scope>IDENTIFICATION</scope>
</reference>
<dbReference type="Pfam" id="PF14721">
    <property type="entry name" value="AIF_C"/>
    <property type="match status" value="1"/>
</dbReference>
<sequence length="643" mass="69613">MLTSRAVCRKLAPLIRTSSTVCRQNVRRAGLNNARIPACVPAAHMSTGPLGGGGDNLKYALLVGAAFVGGITYAVITLKGDQRRYETRLSEISTRRQRSATPVQTEPPAVEATTTEAVSEPKLEAAPSPEEPRPPPEVAAAPSETSPQPPAADSTPAPPQLPSHAPYLLIGGGTASFAAARSIRARDPGAKVLIVTDEPDLPYMRPPLSKELWFSDDPSVTETLRFKQWNGKERSIYFQPPSFYIDPEHLTGAENGGVAVLVNKKVVHMDVRGNKVKLDDGTEISYEKCLIATGGVPRNLQVIERAGEEVMKRTSLFRKIEDFKSLENVSRKAESITIIGGGFLGSELACALGRKAAESGLEVVQMFPEKGNMGKVLPEYLSNWTTEKVKKEGVKVITEALVKSVSYRDDKLEIQLKDGRLVKTDHIVAAVGLEPNVDLAKSAGLEVDSDFGGYRVNAELQARSNIWVAGDAACFYDIRLGRRRVEHHDHAVVSGRLAGENMTGASKPYWHQSMFWSDLGPDVGYEAIGIVDSSLPTVGVFAKATAKDTPKAATEKSGTGIRSESETEDTAASPVASAAPAPAVENKDEYGKGVIFYLRDKVVVGIILWNVFNRMPIARKIIKDGEEHADLNEVAKLFNIHED</sequence>
<dbReference type="OrthoDB" id="6029at2759"/>
<evidence type="ECO:0000256" key="11">
    <source>
        <dbReference type="ARBA" id="ARBA00022703"/>
    </source>
</evidence>
<dbReference type="GO" id="GO:0071949">
    <property type="term" value="F:FAD binding"/>
    <property type="evidence" value="ECO:0007669"/>
    <property type="project" value="TreeGrafter"/>
</dbReference>
<keyword evidence="18" id="KW-0520">NAD</keyword>
<dbReference type="Ensembl" id="ENSNFUT00015048202.1">
    <property type="protein sequence ID" value="ENSNFUP00015046182.1"/>
    <property type="gene ID" value="ENSNFUG00015021895.1"/>
</dbReference>
<gene>
    <name evidence="32" type="primary">PDCD8</name>
    <name evidence="33" type="synonym">AIFM1</name>
</gene>
<dbReference type="GO" id="GO:0043068">
    <property type="term" value="P:positive regulation of programmed cell death"/>
    <property type="evidence" value="ECO:0007669"/>
    <property type="project" value="UniProtKB-ARBA"/>
</dbReference>
<dbReference type="GO" id="GO:0048471">
    <property type="term" value="C:perinuclear region of cytoplasm"/>
    <property type="evidence" value="ECO:0007669"/>
    <property type="project" value="UniProtKB-SubCell"/>
</dbReference>
<dbReference type="SMART" id="SM01353">
    <property type="entry name" value="AIF_C"/>
    <property type="match status" value="1"/>
</dbReference>
<dbReference type="InterPro" id="IPR050446">
    <property type="entry name" value="FAD-oxidoreductase/Apoptosis"/>
</dbReference>
<comment type="function">
    <text evidence="24">Functions both as NADH oxidoreductase and as regulator of apoptosis. In response to apoptotic stimuli, it is released from the mitochondrion intermembrane space into the cytosol and to the nucleus, where it functions as a proapoptotic factor in a caspase-independent pathway. Release into the cytoplasm is mediated upon binding to poly-ADP-ribose chains. The soluble form (AIFsol) found in the nucleus induces 'parthanatos' i.e. caspase-independent fragmentation of chromosomal DNA. Binds to DNA in a sequence-independent manner. Interacts with EIF3G, and thereby inhibits the EIF3 machinery and protein synthesis, and activates caspase-7 to amplify apoptosis. Plays a critical role in caspase-independent, pyknotic cell death in hydrogen peroxide-exposed cells. In contrast, participates in normal mitochondrial metabolism. Plays an important role in the regulation of respiratory chain biogenesis by interacting with CHCHD4 and controlling CHCHD4 mitochondrial import.</text>
</comment>
<keyword evidence="7" id="KW-0963">Cytoplasm</keyword>
<keyword evidence="8" id="KW-1017">Isopeptide bond</keyword>
<evidence type="ECO:0000256" key="12">
    <source>
        <dbReference type="ARBA" id="ARBA00022792"/>
    </source>
</evidence>
<feature type="region of interest" description="Disordered" evidence="28">
    <location>
        <begin position="90"/>
        <end position="166"/>
    </location>
</feature>
<dbReference type="Bgee" id="ENSNFUG00015021895">
    <property type="expression patterns" value="Expressed in liver and 3 other cell types or tissues"/>
</dbReference>
<evidence type="ECO:0000256" key="24">
    <source>
        <dbReference type="ARBA" id="ARBA00055744"/>
    </source>
</evidence>
<dbReference type="InterPro" id="IPR036188">
    <property type="entry name" value="FAD/NAD-bd_sf"/>
</dbReference>
<evidence type="ECO:0000256" key="15">
    <source>
        <dbReference type="ARBA" id="ARBA00022946"/>
    </source>
</evidence>
<comment type="catalytic activity">
    <reaction evidence="23">
        <text>A + NADH + H(+) = AH2 + NAD(+)</text>
        <dbReference type="Rhea" id="RHEA:11356"/>
        <dbReference type="ChEBI" id="CHEBI:13193"/>
        <dbReference type="ChEBI" id="CHEBI:15378"/>
        <dbReference type="ChEBI" id="CHEBI:17499"/>
        <dbReference type="ChEBI" id="CHEBI:57540"/>
        <dbReference type="ChEBI" id="CHEBI:57945"/>
    </reaction>
</comment>
<dbReference type="GO" id="GO:0006915">
    <property type="term" value="P:apoptotic process"/>
    <property type="evidence" value="ECO:0007669"/>
    <property type="project" value="UniProtKB-KW"/>
</dbReference>
<keyword evidence="9" id="KW-0597">Phosphoprotein</keyword>
<evidence type="ECO:0000256" key="17">
    <source>
        <dbReference type="ARBA" id="ARBA00023002"/>
    </source>
</evidence>
<evidence type="ECO:0000256" key="26">
    <source>
        <dbReference type="ARBA" id="ARBA00067295"/>
    </source>
</evidence>
<keyword evidence="21 29" id="KW-0472">Membrane</keyword>
<evidence type="ECO:0000256" key="18">
    <source>
        <dbReference type="ARBA" id="ARBA00023027"/>
    </source>
</evidence>
<dbReference type="InterPro" id="IPR029324">
    <property type="entry name" value="AIF_C"/>
</dbReference>
<dbReference type="RefSeq" id="XP_015816544.1">
    <property type="nucleotide sequence ID" value="XM_015961058.1"/>
</dbReference>
<evidence type="ECO:0000256" key="3">
    <source>
        <dbReference type="ARBA" id="ARBA00004273"/>
    </source>
</evidence>
<evidence type="ECO:0000313" key="34">
    <source>
        <dbReference type="Proteomes" id="UP000694548"/>
    </source>
</evidence>
<keyword evidence="17" id="KW-0560">Oxidoreductase</keyword>
<dbReference type="InterPro" id="IPR016156">
    <property type="entry name" value="FAD/NAD-linked_Rdtase_dimer_sf"/>
</dbReference>
<evidence type="ECO:0000256" key="25">
    <source>
        <dbReference type="ARBA" id="ARBA00062987"/>
    </source>
</evidence>
<evidence type="ECO:0000313" key="33">
    <source>
        <dbReference type="Ensembl" id="ENSNFUP00015046182.1"/>
    </source>
</evidence>
<dbReference type="GO" id="GO:0005634">
    <property type="term" value="C:nucleus"/>
    <property type="evidence" value="ECO:0007669"/>
    <property type="project" value="UniProtKB-SubCell"/>
</dbReference>
<feature type="region of interest" description="Disordered" evidence="28">
    <location>
        <begin position="549"/>
        <end position="580"/>
    </location>
</feature>
<dbReference type="Proteomes" id="UP000694548">
    <property type="component" value="Chromosome sgr11"/>
</dbReference>
<evidence type="ECO:0000256" key="21">
    <source>
        <dbReference type="ARBA" id="ARBA00023136"/>
    </source>
</evidence>
<keyword evidence="19" id="KW-0238">DNA-binding</keyword>
<keyword evidence="34" id="KW-1185">Reference proteome</keyword>
<dbReference type="EMBL" id="HAEJ01009489">
    <property type="protein sequence ID" value="SBS49946.1"/>
    <property type="molecule type" value="Transcribed_RNA"/>
</dbReference>
<dbReference type="InterPro" id="IPR023753">
    <property type="entry name" value="FAD/NAD-binding_dom"/>
</dbReference>
<dbReference type="GO" id="GO:0046983">
    <property type="term" value="F:protein dimerization activity"/>
    <property type="evidence" value="ECO:0007669"/>
    <property type="project" value="InterPro"/>
</dbReference>
<reference evidence="33" key="1">
    <citation type="submission" date="2014-08" db="EMBL/GenBank/DDBJ databases">
        <authorList>
            <person name="Senf B."/>
            <person name="Petzold A."/>
            <person name="Downie B.R."/>
            <person name="Koch P."/>
            <person name="Platzer M."/>
        </authorList>
    </citation>
    <scope>NUCLEOTIDE SEQUENCE [LARGE SCALE GENOMIC DNA]</scope>
    <source>
        <strain evidence="33">GRZ</strain>
    </source>
</reference>
<evidence type="ECO:0000256" key="29">
    <source>
        <dbReference type="SAM" id="Phobius"/>
    </source>
</evidence>
<evidence type="ECO:0000256" key="4">
    <source>
        <dbReference type="ARBA" id="ARBA00004556"/>
    </source>
</evidence>